<dbReference type="GO" id="GO:0006325">
    <property type="term" value="P:chromatin organization"/>
    <property type="evidence" value="ECO:0007669"/>
    <property type="project" value="UniProtKB-KW"/>
</dbReference>
<evidence type="ECO:0000256" key="9">
    <source>
        <dbReference type="ARBA" id="ARBA00023242"/>
    </source>
</evidence>
<feature type="compositionally biased region" description="Polar residues" evidence="14">
    <location>
        <begin position="1141"/>
        <end position="1155"/>
    </location>
</feature>
<dbReference type="PANTHER" id="PTHR13453:SF1">
    <property type="entry name" value="KAT8 REGULATORY NSL COMPLEX SUBUNIT 2"/>
    <property type="match status" value="1"/>
</dbReference>
<gene>
    <name evidence="16" type="ORF">AFUS01_LOCUS41673</name>
</gene>
<comment type="subcellular location">
    <subcellularLocation>
        <location evidence="2">Mitochondrion</location>
    </subcellularLocation>
    <subcellularLocation>
        <location evidence="1">Nucleus</location>
    </subcellularLocation>
</comment>
<evidence type="ECO:0000256" key="12">
    <source>
        <dbReference type="ARBA" id="ARBA00093359"/>
    </source>
</evidence>
<reference evidence="16" key="1">
    <citation type="submission" date="2021-06" db="EMBL/GenBank/DDBJ databases">
        <authorList>
            <person name="Hodson N. C."/>
            <person name="Mongue J. A."/>
            <person name="Jaron S. K."/>
        </authorList>
    </citation>
    <scope>NUCLEOTIDE SEQUENCE</scope>
</reference>
<dbReference type="Proteomes" id="UP000708208">
    <property type="component" value="Unassembled WGS sequence"/>
</dbReference>
<evidence type="ECO:0000313" key="16">
    <source>
        <dbReference type="EMBL" id="CAG7831955.1"/>
    </source>
</evidence>
<feature type="compositionally biased region" description="Low complexity" evidence="14">
    <location>
        <begin position="432"/>
        <end position="447"/>
    </location>
</feature>
<feature type="region of interest" description="Disordered" evidence="14">
    <location>
        <begin position="499"/>
        <end position="628"/>
    </location>
</feature>
<dbReference type="Pfam" id="PF13891">
    <property type="entry name" value="zf-C3HC3H_KANSL2"/>
    <property type="match status" value="2"/>
</dbReference>
<comment type="caution">
    <text evidence="16">The sequence shown here is derived from an EMBL/GenBank/DDBJ whole genome shotgun (WGS) entry which is preliminary data.</text>
</comment>
<evidence type="ECO:0000259" key="15">
    <source>
        <dbReference type="Pfam" id="PF13891"/>
    </source>
</evidence>
<comment type="function">
    <text evidence="12">Non-catalytic component of the NSL histone acetyltransferase complex, a multiprotein complex that mediates histone H4 acetylation at 'Lys-5'- and 'Lys-8' (H4K5ac and H4K8ac) at transcription start sites and promotes transcription initiation. Required for NSL complex stability and for transcription of intraciliary transport genes in both ciliated and non-ciliated cells by regulating histone H4 acetylation at 'Lys-5'- and 'Lys-12' (H4K5ac and H4K12ac). This is necessary for cilium assembly in ciliated cells and for organization of the microtubule cytoskeleton in non-ciliated cells. Required within the NSL complex to maintain nuclear architecture stability by promoting KAT8-mediated acetylation of lamin LMNA.</text>
</comment>
<dbReference type="GO" id="GO:0005739">
    <property type="term" value="C:mitochondrion"/>
    <property type="evidence" value="ECO:0007669"/>
    <property type="project" value="UniProtKB-SubCell"/>
</dbReference>
<evidence type="ECO:0000256" key="6">
    <source>
        <dbReference type="ARBA" id="ARBA00022843"/>
    </source>
</evidence>
<evidence type="ECO:0000256" key="4">
    <source>
        <dbReference type="ARBA" id="ARBA00022499"/>
    </source>
</evidence>
<keyword evidence="6" id="KW-0832">Ubl conjugation</keyword>
<evidence type="ECO:0000256" key="7">
    <source>
        <dbReference type="ARBA" id="ARBA00022853"/>
    </source>
</evidence>
<dbReference type="InterPro" id="IPR025927">
    <property type="entry name" value="Znf_KANL2-like"/>
</dbReference>
<evidence type="ECO:0000256" key="8">
    <source>
        <dbReference type="ARBA" id="ARBA00023128"/>
    </source>
</evidence>
<feature type="region of interest" description="Disordered" evidence="14">
    <location>
        <begin position="116"/>
        <end position="158"/>
    </location>
</feature>
<keyword evidence="9" id="KW-0539">Nucleus</keyword>
<organism evidence="16 17">
    <name type="scientific">Allacma fusca</name>
    <dbReference type="NCBI Taxonomy" id="39272"/>
    <lineage>
        <taxon>Eukaryota</taxon>
        <taxon>Metazoa</taxon>
        <taxon>Ecdysozoa</taxon>
        <taxon>Arthropoda</taxon>
        <taxon>Hexapoda</taxon>
        <taxon>Collembola</taxon>
        <taxon>Symphypleona</taxon>
        <taxon>Sminthuridae</taxon>
        <taxon>Allacma</taxon>
    </lineage>
</organism>
<dbReference type="GO" id="GO:0044545">
    <property type="term" value="C:NSL complex"/>
    <property type="evidence" value="ECO:0007669"/>
    <property type="project" value="TreeGrafter"/>
</dbReference>
<feature type="compositionally biased region" description="Acidic residues" evidence="14">
    <location>
        <begin position="1104"/>
        <end position="1121"/>
    </location>
</feature>
<proteinExistence type="predicted"/>
<feature type="compositionally biased region" description="Polar residues" evidence="14">
    <location>
        <begin position="280"/>
        <end position="289"/>
    </location>
</feature>
<evidence type="ECO:0000256" key="5">
    <source>
        <dbReference type="ARBA" id="ARBA00022553"/>
    </source>
</evidence>
<protein>
    <recommendedName>
        <fullName evidence="3">KAT8 regulatory NSL complex subunit 2</fullName>
    </recommendedName>
    <alternativeName>
        <fullName evidence="11">NSL complex protein NSL2</fullName>
    </alternativeName>
    <alternativeName>
        <fullName evidence="10">Non-specific lethal 2 homolog</fullName>
    </alternativeName>
</protein>
<feature type="domain" description="KANL2-like probable zinc-finger" evidence="15">
    <location>
        <begin position="976"/>
        <end position="1031"/>
    </location>
</feature>
<keyword evidence="7" id="KW-0156">Chromatin regulator</keyword>
<feature type="region of interest" description="Disordered" evidence="14">
    <location>
        <begin position="188"/>
        <end position="363"/>
    </location>
</feature>
<dbReference type="EMBL" id="CAJVCH010562872">
    <property type="protein sequence ID" value="CAG7831955.1"/>
    <property type="molecule type" value="Genomic_DNA"/>
</dbReference>
<evidence type="ECO:0000256" key="2">
    <source>
        <dbReference type="ARBA" id="ARBA00004173"/>
    </source>
</evidence>
<dbReference type="PANTHER" id="PTHR13453">
    <property type="entry name" value="KAT8 REGULATORY NSL COMPLEX SUBUNIT 2"/>
    <property type="match status" value="1"/>
</dbReference>
<keyword evidence="8" id="KW-0496">Mitochondrion</keyword>
<evidence type="ECO:0000256" key="3">
    <source>
        <dbReference type="ARBA" id="ARBA00015508"/>
    </source>
</evidence>
<feature type="compositionally biased region" description="Polar residues" evidence="14">
    <location>
        <begin position="564"/>
        <end position="574"/>
    </location>
</feature>
<evidence type="ECO:0000256" key="14">
    <source>
        <dbReference type="SAM" id="MobiDB-lite"/>
    </source>
</evidence>
<feature type="region of interest" description="Disordered" evidence="14">
    <location>
        <begin position="417"/>
        <end position="469"/>
    </location>
</feature>
<evidence type="ECO:0000256" key="11">
    <source>
        <dbReference type="ARBA" id="ARBA00033378"/>
    </source>
</evidence>
<evidence type="ECO:0000313" key="17">
    <source>
        <dbReference type="Proteomes" id="UP000708208"/>
    </source>
</evidence>
<feature type="compositionally biased region" description="Basic and acidic residues" evidence="14">
    <location>
        <begin position="223"/>
        <end position="237"/>
    </location>
</feature>
<evidence type="ECO:0000256" key="10">
    <source>
        <dbReference type="ARBA" id="ARBA00032947"/>
    </source>
</evidence>
<evidence type="ECO:0000256" key="1">
    <source>
        <dbReference type="ARBA" id="ARBA00004123"/>
    </source>
</evidence>
<dbReference type="GO" id="GO:0005634">
    <property type="term" value="C:nucleus"/>
    <property type="evidence" value="ECO:0007669"/>
    <property type="project" value="UniProtKB-SubCell"/>
</dbReference>
<feature type="region of interest" description="Disordered" evidence="14">
    <location>
        <begin position="1096"/>
        <end position="1159"/>
    </location>
</feature>
<keyword evidence="5" id="KW-0597">Phosphoprotein</keyword>
<keyword evidence="17" id="KW-1185">Reference proteome</keyword>
<dbReference type="OrthoDB" id="677315at2759"/>
<comment type="subunit">
    <text evidence="13">Component of the NSL complex at least composed of KAT8/MOF, KANSL1, KANSL2, KANSL3, MCRS1, PHF20, OGT1/OGT, WDR5 and HCFC1.</text>
</comment>
<dbReference type="InterPro" id="IPR026316">
    <property type="entry name" value="NSL2"/>
</dbReference>
<accession>A0A8J2LDH0</accession>
<name>A0A8J2LDH0_9HEXA</name>
<sequence length="1295" mass="144912">MDPSNFPNSSQFTIPIPAEVTSPVKFVGETPSSVAVSDGVMNQSMIPVKLAQQQPEQKVCLLPVTTPFSNMNTTSNLPVQGPVLMSAMTNPGPLSPVITKTISSPLVALSSQLSMHIGPASPSSQAKLASRPVPPSSPSLLVPQSGSCGQSSHRSRKEKLICRSGADSMEVQASTPTPTLVIADQRSEENQVMSKSDQNSSPTKSKKPNSPTKGTRPYNRRKTSSESTDRKTKDSLSKRVLVSNAHRRVGLSPDSNQKRSYKRRNTIATSFVADDCATELGTTGKTSPTKLAGLEISSAKPKSPEKPKVTVSKGGLSEKEKALLPMLSKQVAPPIAAKSPLTTQPQPAPSTSPTNQTDKPLADLRMFGTPNVLPIFKPNQKPWNLLKRFLEGKDADDTSATDSVGKSVEQIAELLTSSAVEPAFDETDLELVDGSSSDSDSESSSFVEDSEMTNVDSADDNIEFNQSPFDKAGEEVALTNEARAMIEQLLVPNAEVETFFTKPQSNRARTESESSIPAFSIAPSPISFSRPSSTPISSNSNSESPFDVNSSGFQFPAPAGGQIGDQQNSRSPESYQFKPIQRETPSSPLFRGRESPGSISRYQPASPSPSTMSGSSANGASGRRYSRRRHSRMYPAFETSHCMYSKHFCCAPLEPGSTYCIKHVSEKYSPYYFRCAFMSTKNGRRCSNMQYSRDGKNKFCNMHASRLALLRQKLCRKPRPTQTLREHFGEMQRLQNKLKKPKRTEAASYLEDYCDYKLQTQCMENEIEVVDPPEINLTVEEIGQFQVEHDSDGGCDVQDEYECLKNAGYYTTEEVVRILKSKLSKLKELYLKEFKFLKLYYLLKRQEYLLAEDKIQTSGVRLSRNPKTLFKWKDLVTENFIRKEMKTFEKTKALLNYHNLRGQSAVLHHLARKRYEDIKEKEEREKLYSMDEEDDTDSDDGANHILRDFLDRSKASKEESVNFKRISKCKFDDEIIKCESVALPNSDYCHRHVLQDENQVLFQPCNYPMDNKEFCQNPLLKKVDRGGCDFHRSFRIKRFCKSEEEKKSRRKLLRSMPAATFKEHISMLQDLVASKFGSVEEFDMEVNYLKSKGLDCSDSSNSDYENDCDIQIDDNDDDERQEETVVHKRKRSNSYRKQGENSRNSRNGMNVSTISDPDFNLNEEMSTDESINEQELGIAANEHSKDIDISRSQFVHHSEAETISKPDEVGNLGLRGDTMLSNCVEEVYKKKSENTGGVINQPVVIQEDILLNATSTAKSTQRMEQVSSQPKIITLSSELKTNMENELSENDENRK</sequence>
<keyword evidence="4" id="KW-1017">Isopeptide bond</keyword>
<feature type="compositionally biased region" description="Low complexity" evidence="14">
    <location>
        <begin position="339"/>
        <end position="357"/>
    </location>
</feature>
<feature type="compositionally biased region" description="Low complexity" evidence="14">
    <location>
        <begin position="604"/>
        <end position="623"/>
    </location>
</feature>
<feature type="domain" description="KANL2-like probable zinc-finger" evidence="15">
    <location>
        <begin position="642"/>
        <end position="704"/>
    </location>
</feature>
<feature type="compositionally biased region" description="Low complexity" evidence="14">
    <location>
        <begin position="199"/>
        <end position="213"/>
    </location>
</feature>
<feature type="compositionally biased region" description="Low complexity" evidence="14">
    <location>
        <begin position="513"/>
        <end position="545"/>
    </location>
</feature>
<evidence type="ECO:0000256" key="13">
    <source>
        <dbReference type="ARBA" id="ARBA00093543"/>
    </source>
</evidence>